<feature type="active site" evidence="5">
    <location>
        <position position="464"/>
    </location>
</feature>
<dbReference type="InterPro" id="IPR029063">
    <property type="entry name" value="SAM-dependent_MTases_sf"/>
</dbReference>
<dbReference type="InterPro" id="IPR010280">
    <property type="entry name" value="U5_MeTrfase_fam"/>
</dbReference>
<feature type="binding site" evidence="4">
    <location>
        <position position="437"/>
    </location>
    <ligand>
        <name>S-adenosyl-L-methionine</name>
        <dbReference type="ChEBI" id="CHEBI:59789"/>
    </ligand>
</feature>
<feature type="binding site" evidence="4">
    <location>
        <position position="389"/>
    </location>
    <ligand>
        <name>S-adenosyl-L-methionine</name>
        <dbReference type="ChEBI" id="CHEBI:59789"/>
    </ligand>
</feature>
<dbReference type="Gene3D" id="2.40.50.1070">
    <property type="match status" value="1"/>
</dbReference>
<gene>
    <name evidence="7" type="primary">rlmD</name>
    <name evidence="7" type="ORF">FOC47_11715</name>
</gene>
<feature type="compositionally biased region" description="Basic and acidic residues" evidence="6">
    <location>
        <begin position="28"/>
        <end position="41"/>
    </location>
</feature>
<dbReference type="Proteomes" id="UP000501069">
    <property type="component" value="Chromosome"/>
</dbReference>
<dbReference type="GeneID" id="57961827"/>
<dbReference type="InterPro" id="IPR030390">
    <property type="entry name" value="MeTrfase_TrmA_AS"/>
</dbReference>
<dbReference type="SUPFAM" id="SSF53335">
    <property type="entry name" value="S-adenosyl-L-methionine-dependent methyltransferases"/>
    <property type="match status" value="1"/>
</dbReference>
<feature type="binding site" evidence="4">
    <location>
        <position position="339"/>
    </location>
    <ligand>
        <name>S-adenosyl-L-methionine</name>
        <dbReference type="ChEBI" id="CHEBI:59789"/>
    </ligand>
</feature>
<dbReference type="GO" id="GO:0070475">
    <property type="term" value="P:rRNA base methylation"/>
    <property type="evidence" value="ECO:0007669"/>
    <property type="project" value="TreeGrafter"/>
</dbReference>
<dbReference type="PANTHER" id="PTHR11061">
    <property type="entry name" value="RNA M5U METHYLTRANSFERASE"/>
    <property type="match status" value="1"/>
</dbReference>
<sequence length="599" mass="66233">MAERMERGMAGKIAGKTAKRMDTGSGTESRKAVDGDKDRAKDSKHKVRDGEGKTGVGKSGKRFAEDGDALSKQRSGEKRRDGSLPRERKGTDGLSAPKKQDGRGLSAGYRREDSKRGGSYGGRGTRRSTSICPVLNLCGGCQLLDMEYAKQLDFKQKQVEELLKGLCPVKPIIGMKDPFHYRNKVHAVFDRDKKGNIISGIYEENTHHVVPVEKCLIENQKADEIIGTIRGMLKSFKIRTYDEDTGFGLLRHVLIRKGFSTGEIMVVLVTASPVFPSKNNFVKALREKHPEITTIVQNINGRGTSMVLGDKEHVLYGKGYIVDELCGCRFRISSKSFYQVNSVQTEILYEKALSLSGLTGRELVVDAYCGIGTIGIIASKAAGKVIGVELNQGAVRDAVNNAKMNGIDNIRFYCNDAGRFLVNMAEQGENADVVIMDPPRSGSTEEFMDAVGKLGAGKVVYVSCNPETLARDVRYMKKLGYRAVEAWPVDMFPETDHVETVVLLSQQKPDDTIEIDLDLDELDATAAETKATYEEIKAYVWDKHHLKVSSLYISQIKRKCGLEVGQNYNLSKSENPKVPKCPPEKEAAIMDALKHFQMI</sequence>
<name>A0AAP9LZK8_9FIRM</name>
<feature type="binding site" evidence="4">
    <location>
        <position position="368"/>
    </location>
    <ligand>
        <name>S-adenosyl-L-methionine</name>
        <dbReference type="ChEBI" id="CHEBI:59789"/>
    </ligand>
</feature>
<dbReference type="RefSeq" id="WP_003526671.1">
    <property type="nucleotide sequence ID" value="NZ_CABKQO010000021.1"/>
</dbReference>
<dbReference type="PROSITE" id="PS01230">
    <property type="entry name" value="TRMA_1"/>
    <property type="match status" value="1"/>
</dbReference>
<dbReference type="PROSITE" id="PS51687">
    <property type="entry name" value="SAM_MT_RNA_M5U"/>
    <property type="match status" value="1"/>
</dbReference>
<keyword evidence="2 4" id="KW-0808">Transferase</keyword>
<dbReference type="FunFam" id="2.40.50.1070:FF:000003">
    <property type="entry name" value="23S rRNA (Uracil-5-)-methyltransferase RumA"/>
    <property type="match status" value="1"/>
</dbReference>
<evidence type="ECO:0000256" key="5">
    <source>
        <dbReference type="PROSITE-ProRule" id="PRU10015"/>
    </source>
</evidence>
<feature type="region of interest" description="Disordered" evidence="6">
    <location>
        <begin position="1"/>
        <end position="126"/>
    </location>
</feature>
<dbReference type="CDD" id="cd02440">
    <property type="entry name" value="AdoMet_MTases"/>
    <property type="match status" value="1"/>
</dbReference>
<dbReference type="AlphaFoldDB" id="A0AAP9LZK8"/>
<evidence type="ECO:0000256" key="1">
    <source>
        <dbReference type="ARBA" id="ARBA00022603"/>
    </source>
</evidence>
<evidence type="ECO:0000256" key="6">
    <source>
        <dbReference type="SAM" id="MobiDB-lite"/>
    </source>
</evidence>
<evidence type="ECO:0000313" key="7">
    <source>
        <dbReference type="EMBL" id="QIX91156.1"/>
    </source>
</evidence>
<dbReference type="FunFam" id="3.40.50.150:FF:000009">
    <property type="entry name" value="23S rRNA (Uracil(1939)-C(5))-methyltransferase RlmD"/>
    <property type="match status" value="1"/>
</dbReference>
<accession>A0AAP9LZK8</accession>
<dbReference type="Gene3D" id="3.40.50.150">
    <property type="entry name" value="Vaccinia Virus protein VP39"/>
    <property type="match status" value="1"/>
</dbReference>
<evidence type="ECO:0000256" key="4">
    <source>
        <dbReference type="PROSITE-ProRule" id="PRU01024"/>
    </source>
</evidence>
<evidence type="ECO:0000313" key="8">
    <source>
        <dbReference type="Proteomes" id="UP000501069"/>
    </source>
</evidence>
<dbReference type="PANTHER" id="PTHR11061:SF30">
    <property type="entry name" value="TRNA (URACIL(54)-C(5))-METHYLTRANSFERASE"/>
    <property type="match status" value="1"/>
</dbReference>
<dbReference type="EC" id="2.1.1.190" evidence="7"/>
<dbReference type="EMBL" id="CP050964">
    <property type="protein sequence ID" value="QIX91156.1"/>
    <property type="molecule type" value="Genomic_DNA"/>
</dbReference>
<keyword evidence="3 4" id="KW-0949">S-adenosyl-L-methionine</keyword>
<dbReference type="GO" id="GO:0070041">
    <property type="term" value="F:rRNA (uridine-C5-)-methyltransferase activity"/>
    <property type="evidence" value="ECO:0007669"/>
    <property type="project" value="TreeGrafter"/>
</dbReference>
<reference evidence="7 8" key="1">
    <citation type="submission" date="2019-11" db="EMBL/GenBank/DDBJ databases">
        <title>FDA dAtabase for Regulatory Grade micrObial Sequences (FDA-ARGOS): Supporting development and validation of Infectious Disease Dx tests.</title>
        <authorList>
            <person name="Turner S."/>
            <person name="Byrd R."/>
            <person name="Tallon L."/>
            <person name="Sadzewicz L."/>
            <person name="Vavikolanu K."/>
            <person name="Mehta A."/>
            <person name="Aluvathingal J."/>
            <person name="Nadendla S."/>
            <person name="Myers T."/>
            <person name="Yan Y."/>
            <person name="Sichtig H."/>
        </authorList>
    </citation>
    <scope>NUCLEOTIDE SEQUENCE [LARGE SCALE GENOMIC DNA]</scope>
    <source>
        <strain evidence="7 8">FDAARGOS_739</strain>
    </source>
</reference>
<evidence type="ECO:0000256" key="3">
    <source>
        <dbReference type="ARBA" id="ARBA00022691"/>
    </source>
</evidence>
<proteinExistence type="inferred from homology"/>
<keyword evidence="1 4" id="KW-0489">Methyltransferase</keyword>
<dbReference type="NCBIfam" id="TIGR00479">
    <property type="entry name" value="rumA"/>
    <property type="match status" value="1"/>
</dbReference>
<protein>
    <submittedName>
        <fullName evidence="7">23S rRNA (Uracil(1939)-C(5))-methyltransferase RlmD</fullName>
        <ecNumber evidence="7">2.1.1.190</ecNumber>
    </submittedName>
</protein>
<feature type="compositionally biased region" description="Basic and acidic residues" evidence="6">
    <location>
        <begin position="62"/>
        <end position="91"/>
    </location>
</feature>
<evidence type="ECO:0000256" key="2">
    <source>
        <dbReference type="ARBA" id="ARBA00022679"/>
    </source>
</evidence>
<comment type="similarity">
    <text evidence="4">Belongs to the class I-like SAM-binding methyltransferase superfamily. RNA M5U methyltransferase family.</text>
</comment>
<feature type="active site" description="Nucleophile" evidence="4">
    <location>
        <position position="464"/>
    </location>
</feature>
<organism evidence="7 8">
    <name type="scientific">Enterocloster clostridioformis</name>
    <dbReference type="NCBI Taxonomy" id="1531"/>
    <lineage>
        <taxon>Bacteria</taxon>
        <taxon>Bacillati</taxon>
        <taxon>Bacillota</taxon>
        <taxon>Clostridia</taxon>
        <taxon>Lachnospirales</taxon>
        <taxon>Lachnospiraceae</taxon>
        <taxon>Enterocloster</taxon>
    </lineage>
</organism>
<dbReference type="Pfam" id="PF05958">
    <property type="entry name" value="tRNA_U5-meth_tr"/>
    <property type="match status" value="1"/>
</dbReference>